<proteinExistence type="predicted"/>
<dbReference type="PANTHER" id="PTHR46033">
    <property type="entry name" value="PROTEIN MAIN-LIKE 2"/>
    <property type="match status" value="1"/>
</dbReference>
<evidence type="ECO:0000313" key="3">
    <source>
        <dbReference type="EMBL" id="TYK01468.1"/>
    </source>
</evidence>
<gene>
    <name evidence="3" type="ORF">E5676_scaffold451G00130</name>
    <name evidence="2" type="ORF">E6C27_scaffold72G00140</name>
</gene>
<dbReference type="Proteomes" id="UP000321947">
    <property type="component" value="Unassembled WGS sequence"/>
</dbReference>
<evidence type="ECO:0000313" key="5">
    <source>
        <dbReference type="Proteomes" id="UP000321947"/>
    </source>
</evidence>
<dbReference type="InterPro" id="IPR044824">
    <property type="entry name" value="MAIN-like"/>
</dbReference>
<accession>A0A5D3BR36</accession>
<dbReference type="OrthoDB" id="1871193at2759"/>
<dbReference type="EMBL" id="SSTD01016175">
    <property type="protein sequence ID" value="TYK01468.1"/>
    <property type="molecule type" value="Genomic_DNA"/>
</dbReference>
<dbReference type="GO" id="GO:0010073">
    <property type="term" value="P:meristem maintenance"/>
    <property type="evidence" value="ECO:0007669"/>
    <property type="project" value="InterPro"/>
</dbReference>
<organism evidence="3 5">
    <name type="scientific">Cucumis melo var. makuwa</name>
    <name type="common">Oriental melon</name>
    <dbReference type="NCBI Taxonomy" id="1194695"/>
    <lineage>
        <taxon>Eukaryota</taxon>
        <taxon>Viridiplantae</taxon>
        <taxon>Streptophyta</taxon>
        <taxon>Embryophyta</taxon>
        <taxon>Tracheophyta</taxon>
        <taxon>Spermatophyta</taxon>
        <taxon>Magnoliopsida</taxon>
        <taxon>eudicotyledons</taxon>
        <taxon>Gunneridae</taxon>
        <taxon>Pentapetalae</taxon>
        <taxon>rosids</taxon>
        <taxon>fabids</taxon>
        <taxon>Cucurbitales</taxon>
        <taxon>Cucurbitaceae</taxon>
        <taxon>Benincaseae</taxon>
        <taxon>Cucumis</taxon>
    </lineage>
</organism>
<dbReference type="Proteomes" id="UP000321393">
    <property type="component" value="Unassembled WGS sequence"/>
</dbReference>
<name>A0A5D3BR36_CUCMM</name>
<dbReference type="InterPro" id="IPR019557">
    <property type="entry name" value="AminoTfrase-like_pln_mobile"/>
</dbReference>
<evidence type="ECO:0000259" key="1">
    <source>
        <dbReference type="Pfam" id="PF10536"/>
    </source>
</evidence>
<sequence>MSCGEYTTTLQDVVVQLGLPVDGGPVFTKSPPDADVMSVQRYARAYMLQLIGGFLFADKLNTLVHYMFLPLLIDFDQVGTYAWGTACLTWLYRELCQATINVATSMDIQ</sequence>
<dbReference type="Pfam" id="PF10536">
    <property type="entry name" value="PMD"/>
    <property type="match status" value="1"/>
</dbReference>
<dbReference type="EMBL" id="SSTE01005513">
    <property type="protein sequence ID" value="KAA0060726.1"/>
    <property type="molecule type" value="Genomic_DNA"/>
</dbReference>
<feature type="domain" description="Aminotransferase-like plant mobile" evidence="1">
    <location>
        <begin position="36"/>
        <end position="100"/>
    </location>
</feature>
<dbReference type="PANTHER" id="PTHR46033:SF8">
    <property type="entry name" value="PROTEIN MAINTENANCE OF MERISTEMS-LIKE"/>
    <property type="match status" value="1"/>
</dbReference>
<evidence type="ECO:0000313" key="4">
    <source>
        <dbReference type="Proteomes" id="UP000321393"/>
    </source>
</evidence>
<comment type="caution">
    <text evidence="3">The sequence shown here is derived from an EMBL/GenBank/DDBJ whole genome shotgun (WGS) entry which is preliminary data.</text>
</comment>
<evidence type="ECO:0000313" key="2">
    <source>
        <dbReference type="EMBL" id="KAA0060726.1"/>
    </source>
</evidence>
<protein>
    <submittedName>
        <fullName evidence="3">Serine/threonine-protein phosphatase 7 long form-like protein</fullName>
    </submittedName>
</protein>
<reference evidence="4 5" key="1">
    <citation type="submission" date="2019-08" db="EMBL/GenBank/DDBJ databases">
        <title>Draft genome sequences of two oriental melons (Cucumis melo L. var makuwa).</title>
        <authorList>
            <person name="Kwon S.-Y."/>
        </authorList>
    </citation>
    <scope>NUCLEOTIDE SEQUENCE [LARGE SCALE GENOMIC DNA]</scope>
    <source>
        <strain evidence="5">cv. Chang Bougi</strain>
        <strain evidence="4">cv. SW 3</strain>
        <tissue evidence="3">Leaf</tissue>
    </source>
</reference>
<dbReference type="AlphaFoldDB" id="A0A5D3BR36"/>